<evidence type="ECO:0000313" key="8">
    <source>
        <dbReference type="Proteomes" id="UP001183222"/>
    </source>
</evidence>
<dbReference type="EMBL" id="JAVREI010000001">
    <property type="protein sequence ID" value="MDT0275107.1"/>
    <property type="molecule type" value="Genomic_DNA"/>
</dbReference>
<dbReference type="InterPro" id="IPR043148">
    <property type="entry name" value="TagF_C"/>
</dbReference>
<comment type="similarity">
    <text evidence="2">Belongs to the CDP-glycerol glycerophosphotransferase family.</text>
</comment>
<keyword evidence="8" id="KW-1185">Reference proteome</keyword>
<dbReference type="Proteomes" id="UP001183222">
    <property type="component" value="Unassembled WGS sequence"/>
</dbReference>
<gene>
    <name evidence="7" type="ORF">RM425_04270</name>
</gene>
<evidence type="ECO:0000256" key="2">
    <source>
        <dbReference type="ARBA" id="ARBA00010488"/>
    </source>
</evidence>
<dbReference type="InterPro" id="IPR043149">
    <property type="entry name" value="TagF_N"/>
</dbReference>
<dbReference type="Gene3D" id="3.40.50.11820">
    <property type="match status" value="1"/>
</dbReference>
<comment type="caution">
    <text evidence="7">The sequence shown here is derived from an EMBL/GenBank/DDBJ whole genome shotgun (WGS) entry which is preliminary data.</text>
</comment>
<dbReference type="SUPFAM" id="SSF53756">
    <property type="entry name" value="UDP-Glycosyltransferase/glycogen phosphorylase"/>
    <property type="match status" value="1"/>
</dbReference>
<evidence type="ECO:0000256" key="3">
    <source>
        <dbReference type="ARBA" id="ARBA00022475"/>
    </source>
</evidence>
<dbReference type="InterPro" id="IPR051612">
    <property type="entry name" value="Teichoic_Acid_Biosynth"/>
</dbReference>
<evidence type="ECO:0000256" key="4">
    <source>
        <dbReference type="ARBA" id="ARBA00022679"/>
    </source>
</evidence>
<keyword evidence="4" id="KW-0808">Transferase</keyword>
<protein>
    <submittedName>
        <fullName evidence="7">CDP-glycerol glycerophosphotransferase family protein</fullName>
    </submittedName>
</protein>
<keyword evidence="6" id="KW-0472">Membrane</keyword>
<organism evidence="7 8">
    <name type="scientific">Blastococcus goldschmidtiae</name>
    <dbReference type="NCBI Taxonomy" id="3075546"/>
    <lineage>
        <taxon>Bacteria</taxon>
        <taxon>Bacillati</taxon>
        <taxon>Actinomycetota</taxon>
        <taxon>Actinomycetes</taxon>
        <taxon>Geodermatophilales</taxon>
        <taxon>Geodermatophilaceae</taxon>
        <taxon>Blastococcus</taxon>
    </lineage>
</organism>
<dbReference type="RefSeq" id="WP_311343920.1">
    <property type="nucleotide sequence ID" value="NZ_JAVREI010000001.1"/>
</dbReference>
<evidence type="ECO:0000313" key="7">
    <source>
        <dbReference type="EMBL" id="MDT0275107.1"/>
    </source>
</evidence>
<accession>A0ABU2K4I3</accession>
<proteinExistence type="inferred from homology"/>
<reference evidence="8" key="1">
    <citation type="submission" date="2023-07" db="EMBL/GenBank/DDBJ databases">
        <title>30 novel species of actinomycetes from the DSMZ collection.</title>
        <authorList>
            <person name="Nouioui I."/>
        </authorList>
    </citation>
    <scope>NUCLEOTIDE SEQUENCE [LARGE SCALE GENOMIC DNA]</scope>
    <source>
        <strain evidence="8">DSM 46792</strain>
    </source>
</reference>
<dbReference type="InterPro" id="IPR007554">
    <property type="entry name" value="Glycerophosphate_synth"/>
</dbReference>
<comment type="subcellular location">
    <subcellularLocation>
        <location evidence="1">Cell membrane</location>
        <topology evidence="1">Peripheral membrane protein</topology>
    </subcellularLocation>
</comment>
<sequence length="353" mass="39656">MLFVYNSFLGQYSDNPRAIYERLFDVEAGHAHVWLRGEGHDHAFPEGVDTVALGTPDSVAALEAADVVVSNICLEPPWTKRPEAVYLQTWHGTPLKLIHYDEPSVGPDDDERLGRDVARWDCLLSPNRASTARLRSAFRFGGRVVETGYPRNDVLVAGDRDLRRAAVRARLGLDDGTRAVLYAPTWRDDERDALDVPLGLDVDSFVAGMGEGCSLLVRTHYYMAGRTSWQERPGVLDVSGYPDIRDLYLAADVLVTDYSSVMFDFAVTGKPMVFYAYDLAHYRDSLRGFYFDLLAEAPGPVVESLPALLDALSRPDAMRVRYGDRYDRFRERYCHLDDGRATDRAIELLVPGR</sequence>
<dbReference type="PANTHER" id="PTHR37316">
    <property type="entry name" value="TEICHOIC ACID GLYCEROL-PHOSPHATE PRIMASE"/>
    <property type="match status" value="1"/>
</dbReference>
<dbReference type="Pfam" id="PF04464">
    <property type="entry name" value="Glyphos_transf"/>
    <property type="match status" value="1"/>
</dbReference>
<evidence type="ECO:0000256" key="6">
    <source>
        <dbReference type="ARBA" id="ARBA00023136"/>
    </source>
</evidence>
<keyword evidence="5" id="KW-0777">Teichoic acid biosynthesis</keyword>
<evidence type="ECO:0000256" key="1">
    <source>
        <dbReference type="ARBA" id="ARBA00004202"/>
    </source>
</evidence>
<dbReference type="PANTHER" id="PTHR37316:SF3">
    <property type="entry name" value="TEICHOIC ACID GLYCEROL-PHOSPHATE TRANSFERASE"/>
    <property type="match status" value="1"/>
</dbReference>
<dbReference type="Gene3D" id="3.40.50.12580">
    <property type="match status" value="1"/>
</dbReference>
<evidence type="ECO:0000256" key="5">
    <source>
        <dbReference type="ARBA" id="ARBA00022944"/>
    </source>
</evidence>
<name>A0ABU2K4I3_9ACTN</name>
<keyword evidence="3" id="KW-1003">Cell membrane</keyword>